<evidence type="ECO:0000313" key="2">
    <source>
        <dbReference type="Proteomes" id="UP000184314"/>
    </source>
</evidence>
<dbReference type="OrthoDB" id="9934622at2"/>
<dbReference type="RefSeq" id="WP_073247227.1">
    <property type="nucleotide sequence ID" value="NZ_FQZX01000005.1"/>
</dbReference>
<name>A0A1M6VCY9_9FLAO</name>
<sequence length="93" mass="10475">MKSIDTSNNIITLYRNLTSAYPEFGWQASSVLYSEGYNFAHMVKNNKSAHQVDLSHNSIETVFGKNTFSNIPITVSTHFTFSNSTFSTNTKNQ</sequence>
<protein>
    <submittedName>
        <fullName evidence="1">Uncharacterized protein</fullName>
    </submittedName>
</protein>
<dbReference type="Proteomes" id="UP000184314">
    <property type="component" value="Unassembled WGS sequence"/>
</dbReference>
<organism evidence="1 2">
    <name type="scientific">Maribacter aquivivus</name>
    <dbReference type="NCBI Taxonomy" id="228958"/>
    <lineage>
        <taxon>Bacteria</taxon>
        <taxon>Pseudomonadati</taxon>
        <taxon>Bacteroidota</taxon>
        <taxon>Flavobacteriia</taxon>
        <taxon>Flavobacteriales</taxon>
        <taxon>Flavobacteriaceae</taxon>
        <taxon>Maribacter</taxon>
    </lineage>
</organism>
<evidence type="ECO:0000313" key="1">
    <source>
        <dbReference type="EMBL" id="SHK79251.1"/>
    </source>
</evidence>
<proteinExistence type="predicted"/>
<keyword evidence="2" id="KW-1185">Reference proteome</keyword>
<reference evidence="2" key="1">
    <citation type="submission" date="2016-11" db="EMBL/GenBank/DDBJ databases">
        <authorList>
            <person name="Varghese N."/>
            <person name="Submissions S."/>
        </authorList>
    </citation>
    <scope>NUCLEOTIDE SEQUENCE [LARGE SCALE GENOMIC DNA]</scope>
    <source>
        <strain evidence="2">DSM 16478</strain>
    </source>
</reference>
<gene>
    <name evidence="1" type="ORF">SAMN04488007_3842</name>
</gene>
<accession>A0A1M6VCY9</accession>
<dbReference type="EMBL" id="FQZX01000005">
    <property type="protein sequence ID" value="SHK79251.1"/>
    <property type="molecule type" value="Genomic_DNA"/>
</dbReference>
<dbReference type="AlphaFoldDB" id="A0A1M6VCY9"/>